<name>X0VC68_9ZZZZ</name>
<organism evidence="1">
    <name type="scientific">marine sediment metagenome</name>
    <dbReference type="NCBI Taxonomy" id="412755"/>
    <lineage>
        <taxon>unclassified sequences</taxon>
        <taxon>metagenomes</taxon>
        <taxon>ecological metagenomes</taxon>
    </lineage>
</organism>
<protein>
    <submittedName>
        <fullName evidence="1">Uncharacterized protein</fullName>
    </submittedName>
</protein>
<accession>X0VC68</accession>
<evidence type="ECO:0000313" key="1">
    <source>
        <dbReference type="EMBL" id="GAF98180.1"/>
    </source>
</evidence>
<gene>
    <name evidence="1" type="ORF">S01H1_24794</name>
</gene>
<reference evidence="1" key="1">
    <citation type="journal article" date="2014" name="Front. Microbiol.">
        <title>High frequency of phylogenetically diverse reductive dehalogenase-homologous genes in deep subseafloor sedimentary metagenomes.</title>
        <authorList>
            <person name="Kawai M."/>
            <person name="Futagami T."/>
            <person name="Toyoda A."/>
            <person name="Takaki Y."/>
            <person name="Nishi S."/>
            <person name="Hori S."/>
            <person name="Arai W."/>
            <person name="Tsubouchi T."/>
            <person name="Morono Y."/>
            <person name="Uchiyama I."/>
            <person name="Ito T."/>
            <person name="Fujiyama A."/>
            <person name="Inagaki F."/>
            <person name="Takami H."/>
        </authorList>
    </citation>
    <scope>NUCLEOTIDE SEQUENCE</scope>
    <source>
        <strain evidence="1">Expedition CK06-06</strain>
    </source>
</reference>
<comment type="caution">
    <text evidence="1">The sequence shown here is derived from an EMBL/GenBank/DDBJ whole genome shotgun (WGS) entry which is preliminary data.</text>
</comment>
<dbReference type="AlphaFoldDB" id="X0VC68"/>
<dbReference type="EMBL" id="BARS01014929">
    <property type="protein sequence ID" value="GAF98180.1"/>
    <property type="molecule type" value="Genomic_DNA"/>
</dbReference>
<proteinExistence type="predicted"/>
<feature type="non-terminal residue" evidence="1">
    <location>
        <position position="1"/>
    </location>
</feature>
<sequence length="30" mass="3505">FIAGRNYRLDATELKANVDVILRYFFGVEN</sequence>